<dbReference type="EC" id="2.3.1.225" evidence="7"/>
<evidence type="ECO:0000256" key="8">
    <source>
        <dbReference type="SAM" id="MobiDB-lite"/>
    </source>
</evidence>
<dbReference type="GO" id="GO:0005794">
    <property type="term" value="C:Golgi apparatus"/>
    <property type="evidence" value="ECO:0007669"/>
    <property type="project" value="TreeGrafter"/>
</dbReference>
<organism evidence="10 11">
    <name type="scientific">Tribonema minus</name>
    <dbReference type="NCBI Taxonomy" id="303371"/>
    <lineage>
        <taxon>Eukaryota</taxon>
        <taxon>Sar</taxon>
        <taxon>Stramenopiles</taxon>
        <taxon>Ochrophyta</taxon>
        <taxon>PX clade</taxon>
        <taxon>Xanthophyceae</taxon>
        <taxon>Tribonematales</taxon>
        <taxon>Tribonemataceae</taxon>
        <taxon>Tribonema</taxon>
    </lineage>
</organism>
<evidence type="ECO:0000256" key="4">
    <source>
        <dbReference type="ARBA" id="ARBA00022989"/>
    </source>
</evidence>
<gene>
    <name evidence="10" type="ORF">JKP88DRAFT_351329</name>
</gene>
<dbReference type="Proteomes" id="UP000664859">
    <property type="component" value="Unassembled WGS sequence"/>
</dbReference>
<keyword evidence="2 7" id="KW-0808">Transferase</keyword>
<dbReference type="GO" id="GO:0016020">
    <property type="term" value="C:membrane"/>
    <property type="evidence" value="ECO:0007669"/>
    <property type="project" value="UniProtKB-SubCell"/>
</dbReference>
<evidence type="ECO:0000256" key="5">
    <source>
        <dbReference type="ARBA" id="ARBA00023136"/>
    </source>
</evidence>
<dbReference type="GO" id="GO:0006612">
    <property type="term" value="P:protein targeting to membrane"/>
    <property type="evidence" value="ECO:0007669"/>
    <property type="project" value="TreeGrafter"/>
</dbReference>
<evidence type="ECO:0000256" key="1">
    <source>
        <dbReference type="ARBA" id="ARBA00004141"/>
    </source>
</evidence>
<sequence>MLYAQQRRRARTQHGDADTLASALESGDRTWYCVPQRIGNSLLLCGRKQSRWPLHCMIGPDWWCTALLYVMIVVLPCCFIVFLSNTDHPIATTVVMVQLGVVLFFLSATACGDPGIVYGTYTQQQARELEEWRLRGGNDAALPPSAQHMAVMAHACGPTAAAPLNTPAGAAPPSAAAANGAPFAVKPQLPYPTHTPVMAQAPATSTAAGAALAKRAAHPLSPSLGPGGLRPDSEAGDPRDGGQAGGVAAAARAATVSNGDAEAGERRRRSAEPLLLLSDVDGEEDGAQQQRSDAPPPPPPLLPGGAADGGAAAGQRAPGTAAAAPPLPPSPVAQLLGAAPATVPSPPSSEGGGAVGGGLTVCGQCGVLRGAAAVHCGACGVCYNDMDHHCPWMSKVSADAAAAPAAATAAAAARARARVEICVAKKTLWSFYAFLVALATMVPFMAACLLVPPFLAML</sequence>
<protein>
    <recommendedName>
        <fullName evidence="7">Palmitoyltransferase</fullName>
        <ecNumber evidence="7">2.3.1.225</ecNumber>
    </recommendedName>
</protein>
<dbReference type="InterPro" id="IPR001594">
    <property type="entry name" value="Palmitoyltrfase_DHHC"/>
</dbReference>
<dbReference type="PANTHER" id="PTHR22883">
    <property type="entry name" value="ZINC FINGER DHHC DOMAIN CONTAINING PROTEIN"/>
    <property type="match status" value="1"/>
</dbReference>
<name>A0A836C7V4_9STRA</name>
<feature type="domain" description="Palmitoyltransferase DHHC" evidence="9">
    <location>
        <begin position="360"/>
        <end position="394"/>
    </location>
</feature>
<dbReference type="EMBL" id="JAFCMP010000544">
    <property type="protein sequence ID" value="KAG5175899.1"/>
    <property type="molecule type" value="Genomic_DNA"/>
</dbReference>
<keyword evidence="3 7" id="KW-0812">Transmembrane</keyword>
<accession>A0A836C7V4</accession>
<comment type="subcellular location">
    <subcellularLocation>
        <location evidence="1">Membrane</location>
        <topology evidence="1">Multi-pass membrane protein</topology>
    </subcellularLocation>
</comment>
<feature type="region of interest" description="Disordered" evidence="8">
    <location>
        <begin position="209"/>
        <end position="353"/>
    </location>
</feature>
<evidence type="ECO:0000256" key="7">
    <source>
        <dbReference type="RuleBase" id="RU079119"/>
    </source>
</evidence>
<feature type="transmembrane region" description="Helical" evidence="7">
    <location>
        <begin position="431"/>
        <end position="455"/>
    </location>
</feature>
<comment type="catalytic activity">
    <reaction evidence="7">
        <text>L-cysteinyl-[protein] + hexadecanoyl-CoA = S-hexadecanoyl-L-cysteinyl-[protein] + CoA</text>
        <dbReference type="Rhea" id="RHEA:36683"/>
        <dbReference type="Rhea" id="RHEA-COMP:10131"/>
        <dbReference type="Rhea" id="RHEA-COMP:11032"/>
        <dbReference type="ChEBI" id="CHEBI:29950"/>
        <dbReference type="ChEBI" id="CHEBI:57287"/>
        <dbReference type="ChEBI" id="CHEBI:57379"/>
        <dbReference type="ChEBI" id="CHEBI:74151"/>
        <dbReference type="EC" id="2.3.1.225"/>
    </reaction>
</comment>
<reference evidence="10" key="1">
    <citation type="submission" date="2021-02" db="EMBL/GenBank/DDBJ databases">
        <title>First Annotated Genome of the Yellow-green Alga Tribonema minus.</title>
        <authorList>
            <person name="Mahan K.M."/>
        </authorList>
    </citation>
    <scope>NUCLEOTIDE SEQUENCE</scope>
    <source>
        <strain evidence="10">UTEX B ZZ1240</strain>
    </source>
</reference>
<evidence type="ECO:0000313" key="10">
    <source>
        <dbReference type="EMBL" id="KAG5175899.1"/>
    </source>
</evidence>
<keyword evidence="4 7" id="KW-1133">Transmembrane helix</keyword>
<comment type="caution">
    <text evidence="10">The sequence shown here is derived from an EMBL/GenBank/DDBJ whole genome shotgun (WGS) entry which is preliminary data.</text>
</comment>
<dbReference type="Pfam" id="PF01529">
    <property type="entry name" value="DHHC"/>
    <property type="match status" value="1"/>
</dbReference>
<comment type="domain">
    <text evidence="7">The DHHC domain is required for palmitoyltransferase activity.</text>
</comment>
<feature type="transmembrane region" description="Helical" evidence="7">
    <location>
        <begin position="62"/>
        <end position="84"/>
    </location>
</feature>
<feature type="transmembrane region" description="Helical" evidence="7">
    <location>
        <begin position="90"/>
        <end position="111"/>
    </location>
</feature>
<evidence type="ECO:0000256" key="6">
    <source>
        <dbReference type="ARBA" id="ARBA00023315"/>
    </source>
</evidence>
<evidence type="ECO:0000256" key="3">
    <source>
        <dbReference type="ARBA" id="ARBA00022692"/>
    </source>
</evidence>
<evidence type="ECO:0000313" key="11">
    <source>
        <dbReference type="Proteomes" id="UP000664859"/>
    </source>
</evidence>
<keyword evidence="5 7" id="KW-0472">Membrane</keyword>
<comment type="similarity">
    <text evidence="7">Belongs to the DHHC palmitoyltransferase family.</text>
</comment>
<dbReference type="AlphaFoldDB" id="A0A836C7V4"/>
<feature type="compositionally biased region" description="Basic and acidic residues" evidence="8">
    <location>
        <begin position="231"/>
        <end position="240"/>
    </location>
</feature>
<dbReference type="GO" id="GO:0005783">
    <property type="term" value="C:endoplasmic reticulum"/>
    <property type="evidence" value="ECO:0007669"/>
    <property type="project" value="TreeGrafter"/>
</dbReference>
<evidence type="ECO:0000256" key="2">
    <source>
        <dbReference type="ARBA" id="ARBA00022679"/>
    </source>
</evidence>
<dbReference type="PROSITE" id="PS50216">
    <property type="entry name" value="DHHC"/>
    <property type="match status" value="1"/>
</dbReference>
<evidence type="ECO:0000259" key="9">
    <source>
        <dbReference type="Pfam" id="PF01529"/>
    </source>
</evidence>
<keyword evidence="11" id="KW-1185">Reference proteome</keyword>
<dbReference type="InterPro" id="IPR039859">
    <property type="entry name" value="PFA4/ZDH16/20/ERF2-like"/>
</dbReference>
<proteinExistence type="inferred from homology"/>
<keyword evidence="6 7" id="KW-0012">Acyltransferase</keyword>
<feature type="compositionally biased region" description="Low complexity" evidence="8">
    <location>
        <begin position="313"/>
        <end position="324"/>
    </location>
</feature>
<dbReference type="GO" id="GO:0019706">
    <property type="term" value="F:protein-cysteine S-palmitoyltransferase activity"/>
    <property type="evidence" value="ECO:0007669"/>
    <property type="project" value="UniProtKB-EC"/>
</dbReference>
<dbReference type="OrthoDB" id="9909019at2759"/>